<dbReference type="PRINTS" id="PR00069">
    <property type="entry name" value="ALDKETRDTASE"/>
</dbReference>
<dbReference type="InterPro" id="IPR020471">
    <property type="entry name" value="AKR"/>
</dbReference>
<keyword evidence="1" id="KW-0560">Oxidoreductase</keyword>
<feature type="domain" description="NADP-dependent oxidoreductase" evidence="2">
    <location>
        <begin position="17"/>
        <end position="319"/>
    </location>
</feature>
<organism evidence="3 4">
    <name type="scientific">Kumtagia ephedrae</name>
    <dbReference type="NCBI Taxonomy" id="2116701"/>
    <lineage>
        <taxon>Bacteria</taxon>
        <taxon>Pseudomonadati</taxon>
        <taxon>Pseudomonadota</taxon>
        <taxon>Alphaproteobacteria</taxon>
        <taxon>Hyphomicrobiales</taxon>
        <taxon>Phyllobacteriaceae</taxon>
        <taxon>Kumtagia</taxon>
    </lineage>
</organism>
<name>A0A2P7SAS2_9HYPH</name>
<dbReference type="RefSeq" id="WP_106772661.1">
    <property type="nucleotide sequence ID" value="NZ_PXYK01000011.1"/>
</dbReference>
<sequence>MSVSARKIGSSDVAAGPIGLGTWAMGGWMWGGQDDARSLEAISASLDGGATLIDTAPAYGLGRAEEIVGQAVKGRRGEVLIATKCGLNWHHGKGNHFFDELGRKVHRYLGRDGILHEIDESLRRLQTDYIDLYITHWQDPTTPVAETMETLLDLKKAGKIRAIGVSNVTPEDLNAYLTVGPVDAIQERYSMLDREIERTLLPICRANNVSTLSYSSLALGLLTGRIGPERVFEGDDLRKDNPRFSVANRARVAGFAAAVEPIARKHGASVAQLVIAWTIAQPGITYALCGARDARQARENAAAGTLPLSASELTEIDRAVATHLASVDA</sequence>
<dbReference type="GO" id="GO:0016491">
    <property type="term" value="F:oxidoreductase activity"/>
    <property type="evidence" value="ECO:0007669"/>
    <property type="project" value="UniProtKB-KW"/>
</dbReference>
<dbReference type="PANTHER" id="PTHR43364">
    <property type="entry name" value="NADH-SPECIFIC METHYLGLYOXAL REDUCTASE-RELATED"/>
    <property type="match status" value="1"/>
</dbReference>
<dbReference type="EMBL" id="PXYK01000011">
    <property type="protein sequence ID" value="PSJ59586.1"/>
    <property type="molecule type" value="Genomic_DNA"/>
</dbReference>
<dbReference type="AlphaFoldDB" id="A0A2P7SAS2"/>
<dbReference type="Proteomes" id="UP000241229">
    <property type="component" value="Unassembled WGS sequence"/>
</dbReference>
<evidence type="ECO:0000313" key="4">
    <source>
        <dbReference type="Proteomes" id="UP000241229"/>
    </source>
</evidence>
<dbReference type="Pfam" id="PF00248">
    <property type="entry name" value="Aldo_ket_red"/>
    <property type="match status" value="1"/>
</dbReference>
<dbReference type="OrthoDB" id="9803483at2"/>
<dbReference type="GO" id="GO:0005829">
    <property type="term" value="C:cytosol"/>
    <property type="evidence" value="ECO:0007669"/>
    <property type="project" value="TreeGrafter"/>
</dbReference>
<comment type="caution">
    <text evidence="3">The sequence shown here is derived from an EMBL/GenBank/DDBJ whole genome shotgun (WGS) entry which is preliminary data.</text>
</comment>
<dbReference type="Gene3D" id="3.20.20.100">
    <property type="entry name" value="NADP-dependent oxidoreductase domain"/>
    <property type="match status" value="1"/>
</dbReference>
<dbReference type="SUPFAM" id="SSF51430">
    <property type="entry name" value="NAD(P)-linked oxidoreductase"/>
    <property type="match status" value="1"/>
</dbReference>
<dbReference type="CDD" id="cd19149">
    <property type="entry name" value="AKR_AKR11B2"/>
    <property type="match status" value="1"/>
</dbReference>
<evidence type="ECO:0000256" key="1">
    <source>
        <dbReference type="ARBA" id="ARBA00023002"/>
    </source>
</evidence>
<proteinExistence type="predicted"/>
<gene>
    <name evidence="3" type="ORF">C7I84_13210</name>
</gene>
<dbReference type="InterPro" id="IPR023210">
    <property type="entry name" value="NADP_OxRdtase_dom"/>
</dbReference>
<evidence type="ECO:0000313" key="3">
    <source>
        <dbReference type="EMBL" id="PSJ59586.1"/>
    </source>
</evidence>
<accession>A0A2P7SAS2</accession>
<dbReference type="PANTHER" id="PTHR43364:SF4">
    <property type="entry name" value="NAD(P)-LINKED OXIDOREDUCTASE SUPERFAMILY PROTEIN"/>
    <property type="match status" value="1"/>
</dbReference>
<dbReference type="InterPro" id="IPR036812">
    <property type="entry name" value="NAD(P)_OxRdtase_dom_sf"/>
</dbReference>
<evidence type="ECO:0000259" key="2">
    <source>
        <dbReference type="Pfam" id="PF00248"/>
    </source>
</evidence>
<keyword evidence="4" id="KW-1185">Reference proteome</keyword>
<reference evidence="3 4" key="1">
    <citation type="submission" date="2018-03" db="EMBL/GenBank/DDBJ databases">
        <title>The draft genome of Mesorhizobium sp. 6GN-30.</title>
        <authorList>
            <person name="Liu L."/>
            <person name="Li L."/>
            <person name="Wang T."/>
            <person name="Zhang X."/>
            <person name="Liang L."/>
        </authorList>
    </citation>
    <scope>NUCLEOTIDE SEQUENCE [LARGE SCALE GENOMIC DNA]</scope>
    <source>
        <strain evidence="3 4">6GN30</strain>
    </source>
</reference>
<dbReference type="InterPro" id="IPR050523">
    <property type="entry name" value="AKR_Detox_Biosynth"/>
</dbReference>
<protein>
    <submittedName>
        <fullName evidence="3">Aldo/keto reductase</fullName>
    </submittedName>
</protein>